<comment type="subcellular location">
    <subcellularLocation>
        <location evidence="1">Membrane</location>
        <topology evidence="1">Multi-pass membrane protein</topology>
    </subcellularLocation>
</comment>
<keyword evidence="8" id="KW-0175">Coiled coil</keyword>
<evidence type="ECO:0000313" key="14">
    <source>
        <dbReference type="Proteomes" id="UP000225706"/>
    </source>
</evidence>
<dbReference type="InterPro" id="IPR025958">
    <property type="entry name" value="SID1_TM_fam"/>
</dbReference>
<evidence type="ECO:0000256" key="2">
    <source>
        <dbReference type="ARBA" id="ARBA00006618"/>
    </source>
</evidence>
<dbReference type="InterPro" id="IPR036865">
    <property type="entry name" value="CRAL-TRIO_dom_sf"/>
</dbReference>
<dbReference type="Proteomes" id="UP000225706">
    <property type="component" value="Unassembled WGS sequence"/>
</dbReference>
<evidence type="ECO:0000256" key="8">
    <source>
        <dbReference type="SAM" id="Coils"/>
    </source>
</evidence>
<name>A0A2B4SUM8_STYPI</name>
<evidence type="ECO:0000256" key="7">
    <source>
        <dbReference type="ARBA" id="ARBA00023180"/>
    </source>
</evidence>
<dbReference type="GO" id="GO:0000049">
    <property type="term" value="F:tRNA binding"/>
    <property type="evidence" value="ECO:0007669"/>
    <property type="project" value="TreeGrafter"/>
</dbReference>
<gene>
    <name evidence="13" type="primary">NEMF</name>
    <name evidence="13" type="ORF">AWC38_SpisGene2346</name>
</gene>
<dbReference type="GO" id="GO:0043023">
    <property type="term" value="F:ribosomal large subunit binding"/>
    <property type="evidence" value="ECO:0007669"/>
    <property type="project" value="TreeGrafter"/>
</dbReference>
<protein>
    <submittedName>
        <fullName evidence="13">Nuclear export mediator factor NEMF</fullName>
    </submittedName>
</protein>
<dbReference type="AlphaFoldDB" id="A0A2B4SUM8"/>
<dbReference type="PANTHER" id="PTHR15239:SF6">
    <property type="entry name" value="RIBOSOME QUALITY CONTROL COMPLEX SUBUNIT NEMF"/>
    <property type="match status" value="1"/>
</dbReference>
<dbReference type="GO" id="GO:0016020">
    <property type="term" value="C:membrane"/>
    <property type="evidence" value="ECO:0007669"/>
    <property type="project" value="UniProtKB-SubCell"/>
</dbReference>
<dbReference type="GO" id="GO:1990116">
    <property type="term" value="P:ribosome-associated ubiquitin-dependent protein catabolic process"/>
    <property type="evidence" value="ECO:0007669"/>
    <property type="project" value="TreeGrafter"/>
</dbReference>
<sequence length="1174" mass="132230">MLRSPFAVLFCLICAVSATGLVHECNFDGEKTKAVALQNLSSFSTSNSVMFSHTLPSTRTLSHSCVVTTEDKDSFLYVKAKTSGEKNGTLHMTVYGEDELSASGHLDTAASHVWSTSISCPKSSGQKYSVLLTGTPGLRYTVEISKNVSSIDLDQPKSFRISSTQPAVFQFKPSSDISEKQLEITVESSSDISAYLKVSHTCKDVVKNMKELEYDKKSLRLSFAKKGQITLSKASSPPLNDSGFPWFIGIAIKSKSETKSKNVTLILKSSFDYDYATPFYFLIFLSFFGGIAVALWALFCFREPYILATEDEQTDDTVSFSASMVGSHRIKDNLKSLFSSCWSKKENEEGDELRPLLRRKRDRNPLTWKELSMAMKIVLFNHWFAQGPKTFSYTTCIVGFVLLVGSFQYVFEDWQLMIQTGDRDKCYYNDFCYRVSGYDIPFNLMISNLVYMIHGLILAWSVWVMEAELFAWCHKLARRNQPPNIRLPPGQVELPKHILKCPNINAHMAKMTVPYFHTNSVEEAIMLHAQSHKRKFTFSIGILSWVGIKLFYNVSRKSDLRKRDENTVPGATLPSPKSTKIDEFQLNTYVGNIIQVAASSLRDVVIRVPCTTEGSRKDLSDGSTTTLYGSLILTPSFDKVNGSESPSIVSEPESSFSASSRGTPVHSERFMASPAPDAPRQEVPVQESSADPPIASSAQAPSSPGFQQKKIKSRWFKRRRKSSAVAPLTEDIEKGPQPRVAFEHFNVTCKESDINGFFTKSEHLDESGNEVFLLNTEKVPMVSKLFQGSKSKALINDLCSNVEEYIKNNFFTDKFTVVIHGGDDGAKLCSIHLAKKFYKLLKNRFTEGLNYCIILRGKFSLKAVFKLSKPFIPNDFKQKISLVNDVRELVVFHGSLLGMRVANVYDIDSKTYLIRLGKLVNISQLGIDRIVDLQFGSDEAAYHLIVELYDRGNIFLTDYEYTILSLLRTRTDADDVKFAVREKYPVNSARQREPLMSQESVCEILVKSKEGVEVKKVLNPHFVYGAALIEHCLMEVGFPENVKIGKGFKIEEDLTKVMEALKKAESFLEMTLSEKCNAVDEFFSKIESQKIDMKALSQEKTALKKLENIRKDHQRRIDSLQKSQDVDMLKAELVELNLPLGRKRELRVIRIRPPTDQPTGGIHLHISSSALNRK</sequence>
<dbReference type="Gene3D" id="3.40.525.10">
    <property type="entry name" value="CRAL-TRIO lipid binding domain"/>
    <property type="match status" value="1"/>
</dbReference>
<feature type="region of interest" description="Disordered" evidence="9">
    <location>
        <begin position="642"/>
        <end position="718"/>
    </location>
</feature>
<keyword evidence="6 10" id="KW-0472">Membrane</keyword>
<feature type="compositionally biased region" description="Low complexity" evidence="9">
    <location>
        <begin position="688"/>
        <end position="704"/>
    </location>
</feature>
<feature type="transmembrane region" description="Helical" evidence="10">
    <location>
        <begin position="279"/>
        <end position="301"/>
    </location>
</feature>
<feature type="compositionally biased region" description="Low complexity" evidence="9">
    <location>
        <begin position="643"/>
        <end position="660"/>
    </location>
</feature>
<keyword evidence="7" id="KW-0325">Glycoprotein</keyword>
<dbReference type="InterPro" id="IPR001251">
    <property type="entry name" value="CRAL-TRIO_dom"/>
</dbReference>
<feature type="compositionally biased region" description="Basic residues" evidence="9">
    <location>
        <begin position="709"/>
        <end position="718"/>
    </location>
</feature>
<reference evidence="14" key="1">
    <citation type="journal article" date="2017" name="bioRxiv">
        <title>Comparative analysis of the genomes of Stylophora pistillata and Acropora digitifera provides evidence for extensive differences between species of corals.</title>
        <authorList>
            <person name="Voolstra C.R."/>
            <person name="Li Y."/>
            <person name="Liew Y.J."/>
            <person name="Baumgarten S."/>
            <person name="Zoccola D."/>
            <person name="Flot J.-F."/>
            <person name="Tambutte S."/>
            <person name="Allemand D."/>
            <person name="Aranda M."/>
        </authorList>
    </citation>
    <scope>NUCLEOTIDE SEQUENCE [LARGE SCALE GENOMIC DNA]</scope>
</reference>
<dbReference type="Pfam" id="PF05833">
    <property type="entry name" value="NFACT_N"/>
    <property type="match status" value="1"/>
</dbReference>
<keyword evidence="3 10" id="KW-0812">Transmembrane</keyword>
<accession>A0A2B4SUM8</accession>
<feature type="transmembrane region" description="Helical" evidence="10">
    <location>
        <begin position="442"/>
        <end position="463"/>
    </location>
</feature>
<evidence type="ECO:0000259" key="12">
    <source>
        <dbReference type="Pfam" id="PF00650"/>
    </source>
</evidence>
<dbReference type="STRING" id="50429.A0A2B4SUM8"/>
<organism evidence="13 14">
    <name type="scientific">Stylophora pistillata</name>
    <name type="common">Smooth cauliflower coral</name>
    <dbReference type="NCBI Taxonomy" id="50429"/>
    <lineage>
        <taxon>Eukaryota</taxon>
        <taxon>Metazoa</taxon>
        <taxon>Cnidaria</taxon>
        <taxon>Anthozoa</taxon>
        <taxon>Hexacorallia</taxon>
        <taxon>Scleractinia</taxon>
        <taxon>Astrocoeniina</taxon>
        <taxon>Pocilloporidae</taxon>
        <taxon>Stylophora</taxon>
    </lineage>
</organism>
<evidence type="ECO:0000256" key="11">
    <source>
        <dbReference type="SAM" id="SignalP"/>
    </source>
</evidence>
<keyword evidence="5 10" id="KW-1133">Transmembrane helix</keyword>
<evidence type="ECO:0000256" key="6">
    <source>
        <dbReference type="ARBA" id="ARBA00023136"/>
    </source>
</evidence>
<feature type="transmembrane region" description="Helical" evidence="10">
    <location>
        <begin position="391"/>
        <end position="411"/>
    </location>
</feature>
<dbReference type="Pfam" id="PF13965">
    <property type="entry name" value="SID-1_RNA_chan"/>
    <property type="match status" value="1"/>
</dbReference>
<feature type="coiled-coil region" evidence="8">
    <location>
        <begin position="1086"/>
        <end position="1123"/>
    </location>
</feature>
<feature type="domain" description="CRAL-TRIO" evidence="12">
    <location>
        <begin position="793"/>
        <end position="887"/>
    </location>
</feature>
<evidence type="ECO:0000256" key="4">
    <source>
        <dbReference type="ARBA" id="ARBA00022729"/>
    </source>
</evidence>
<dbReference type="SUPFAM" id="SSF52087">
    <property type="entry name" value="CRAL/TRIO domain"/>
    <property type="match status" value="1"/>
</dbReference>
<evidence type="ECO:0000256" key="9">
    <source>
        <dbReference type="SAM" id="MobiDB-lite"/>
    </source>
</evidence>
<dbReference type="EMBL" id="LSMT01000019">
    <property type="protein sequence ID" value="PFX32793.1"/>
    <property type="molecule type" value="Genomic_DNA"/>
</dbReference>
<evidence type="ECO:0000313" key="13">
    <source>
        <dbReference type="EMBL" id="PFX32793.1"/>
    </source>
</evidence>
<evidence type="ECO:0000256" key="1">
    <source>
        <dbReference type="ARBA" id="ARBA00004141"/>
    </source>
</evidence>
<evidence type="ECO:0000256" key="5">
    <source>
        <dbReference type="ARBA" id="ARBA00022989"/>
    </source>
</evidence>
<dbReference type="GO" id="GO:0072344">
    <property type="term" value="P:rescue of stalled ribosome"/>
    <property type="evidence" value="ECO:0007669"/>
    <property type="project" value="TreeGrafter"/>
</dbReference>
<keyword evidence="14" id="KW-1185">Reference proteome</keyword>
<feature type="chain" id="PRO_5013242285" evidence="11">
    <location>
        <begin position="19"/>
        <end position="1174"/>
    </location>
</feature>
<dbReference type="Pfam" id="PF00650">
    <property type="entry name" value="CRAL_TRIO"/>
    <property type="match status" value="1"/>
</dbReference>
<dbReference type="Gene3D" id="2.30.310.10">
    <property type="entry name" value="ibrinogen binding protein from staphylococcus aureus domain"/>
    <property type="match status" value="1"/>
</dbReference>
<feature type="transmembrane region" description="Helical" evidence="10">
    <location>
        <begin position="536"/>
        <end position="554"/>
    </location>
</feature>
<dbReference type="GO" id="GO:1990112">
    <property type="term" value="C:RQC complex"/>
    <property type="evidence" value="ECO:0007669"/>
    <property type="project" value="TreeGrafter"/>
</dbReference>
<feature type="signal peptide" evidence="11">
    <location>
        <begin position="1"/>
        <end position="18"/>
    </location>
</feature>
<keyword evidence="4 11" id="KW-0732">Signal</keyword>
<dbReference type="PANTHER" id="PTHR15239">
    <property type="entry name" value="NUCLEAR EXPORT MEDIATOR FACTOR NEMF"/>
    <property type="match status" value="1"/>
</dbReference>
<evidence type="ECO:0000256" key="3">
    <source>
        <dbReference type="ARBA" id="ARBA00022692"/>
    </source>
</evidence>
<dbReference type="InterPro" id="IPR051608">
    <property type="entry name" value="RQC_Subunit_NEMF"/>
</dbReference>
<evidence type="ECO:0000256" key="10">
    <source>
        <dbReference type="SAM" id="Phobius"/>
    </source>
</evidence>
<comment type="similarity">
    <text evidence="2">Belongs to the SID1 family.</text>
</comment>
<comment type="caution">
    <text evidence="13">The sequence shown here is derived from an EMBL/GenBank/DDBJ whole genome shotgun (WGS) entry which is preliminary data.</text>
</comment>
<proteinExistence type="inferred from homology"/>